<reference evidence="6 7" key="1">
    <citation type="submission" date="2024-06" db="EMBL/GenBank/DDBJ databases">
        <title>A chromosome-level genome assembly of beet webworm, Loxostege sticticalis.</title>
        <authorList>
            <person name="Zhang Y."/>
        </authorList>
    </citation>
    <scope>NUCLEOTIDE SEQUENCE [LARGE SCALE GENOMIC DNA]</scope>
    <source>
        <strain evidence="5">AQ026</strain>
        <strain evidence="4">AQ028</strain>
        <tissue evidence="4">Male pupae</tissue>
        <tissue evidence="5">Whole body</tissue>
    </source>
</reference>
<evidence type="ECO:0000256" key="1">
    <source>
        <dbReference type="ARBA" id="ARBA00009515"/>
    </source>
</evidence>
<organism evidence="4 7">
    <name type="scientific">Loxostege sticticalis</name>
    <name type="common">Beet webworm moth</name>
    <dbReference type="NCBI Taxonomy" id="481309"/>
    <lineage>
        <taxon>Eukaryota</taxon>
        <taxon>Metazoa</taxon>
        <taxon>Ecdysozoa</taxon>
        <taxon>Arthropoda</taxon>
        <taxon>Hexapoda</taxon>
        <taxon>Insecta</taxon>
        <taxon>Pterygota</taxon>
        <taxon>Neoptera</taxon>
        <taxon>Endopterygota</taxon>
        <taxon>Lepidoptera</taxon>
        <taxon>Glossata</taxon>
        <taxon>Ditrysia</taxon>
        <taxon>Pyraloidea</taxon>
        <taxon>Crambidae</taxon>
        <taxon>Pyraustinae</taxon>
        <taxon>Loxostege</taxon>
    </lineage>
</organism>
<dbReference type="SUPFAM" id="SSF48371">
    <property type="entry name" value="ARM repeat"/>
    <property type="match status" value="1"/>
</dbReference>
<evidence type="ECO:0000313" key="5">
    <source>
        <dbReference type="EMBL" id="KAL0883986.1"/>
    </source>
</evidence>
<dbReference type="PANTHER" id="PTHR12758">
    <property type="entry name" value="APOPTOSIS INHIBITOR 5-RELATED"/>
    <property type="match status" value="1"/>
</dbReference>
<evidence type="ECO:0000256" key="3">
    <source>
        <dbReference type="SAM" id="MobiDB-lite"/>
    </source>
</evidence>
<dbReference type="Gene3D" id="1.25.10.10">
    <property type="entry name" value="Leucine-rich Repeat Variant"/>
    <property type="match status" value="1"/>
</dbReference>
<name>A0ABD0T8E9_LOXSC</name>
<dbReference type="EMBL" id="JBEDNZ010000008">
    <property type="protein sequence ID" value="KAL0839639.1"/>
    <property type="molecule type" value="Genomic_DNA"/>
</dbReference>
<gene>
    <name evidence="5" type="ORF">ABMA27_016037</name>
    <name evidence="4" type="ORF">ABMA28_016310</name>
</gene>
<dbReference type="Proteomes" id="UP001549920">
    <property type="component" value="Unassembled WGS sequence"/>
</dbReference>
<feature type="region of interest" description="Disordered" evidence="3">
    <location>
        <begin position="458"/>
        <end position="566"/>
    </location>
</feature>
<evidence type="ECO:0000313" key="7">
    <source>
        <dbReference type="Proteomes" id="UP001549921"/>
    </source>
</evidence>
<dbReference type="GO" id="GO:0006915">
    <property type="term" value="P:apoptotic process"/>
    <property type="evidence" value="ECO:0007669"/>
    <property type="project" value="UniProtKB-KW"/>
</dbReference>
<dbReference type="EMBL" id="JBEUOH010000008">
    <property type="protein sequence ID" value="KAL0883986.1"/>
    <property type="molecule type" value="Genomic_DNA"/>
</dbReference>
<comment type="similarity">
    <text evidence="1">Belongs to the API5 family.</text>
</comment>
<dbReference type="PANTHER" id="PTHR12758:SF19">
    <property type="entry name" value="APOPTOSIS INHIBITOR 5"/>
    <property type="match status" value="1"/>
</dbReference>
<evidence type="ECO:0008006" key="8">
    <source>
        <dbReference type="Google" id="ProtNLM"/>
    </source>
</evidence>
<dbReference type="AlphaFoldDB" id="A0ABD0T8E9"/>
<dbReference type="Pfam" id="PF05918">
    <property type="entry name" value="API5"/>
    <property type="match status" value="1"/>
</dbReference>
<accession>A0ABD0T8E9</accession>
<evidence type="ECO:0000256" key="2">
    <source>
        <dbReference type="ARBA" id="ARBA00022703"/>
    </source>
</evidence>
<comment type="caution">
    <text evidence="4">The sequence shown here is derived from an EMBL/GenBank/DDBJ whole genome shotgun (WGS) entry which is preliminary data.</text>
</comment>
<feature type="region of interest" description="Disordered" evidence="3">
    <location>
        <begin position="334"/>
        <end position="355"/>
    </location>
</feature>
<proteinExistence type="inferred from homology"/>
<dbReference type="Proteomes" id="UP001549921">
    <property type="component" value="Unassembled WGS sequence"/>
</dbReference>
<dbReference type="InterPro" id="IPR008383">
    <property type="entry name" value="API5"/>
</dbReference>
<feature type="compositionally biased region" description="Basic and acidic residues" evidence="3">
    <location>
        <begin position="465"/>
        <end position="483"/>
    </location>
</feature>
<feature type="compositionally biased region" description="Basic and acidic residues" evidence="3">
    <location>
        <begin position="336"/>
        <end position="351"/>
    </location>
</feature>
<dbReference type="InterPro" id="IPR011989">
    <property type="entry name" value="ARM-like"/>
</dbReference>
<protein>
    <recommendedName>
        <fullName evidence="8">Apoptosis inhibitor 5</fullName>
    </recommendedName>
</protein>
<keyword evidence="6" id="KW-1185">Reference proteome</keyword>
<feature type="compositionally biased region" description="Basic and acidic residues" evidence="3">
    <location>
        <begin position="499"/>
        <end position="516"/>
    </location>
</feature>
<evidence type="ECO:0000313" key="4">
    <source>
        <dbReference type="EMBL" id="KAL0839639.1"/>
    </source>
</evidence>
<evidence type="ECO:0000313" key="6">
    <source>
        <dbReference type="Proteomes" id="UP001549920"/>
    </source>
</evidence>
<sequence>MSTDNIEKLYQNYGILADAKDDISKHEKEYLEILSAVKGSDKEKRLASQFIAKFFRSFPNLAEQAIEAQFDLCEDDDVAIRKQAIKDLPVLCKDNKEHTQRIADILAQLLQSDDTTEINVVTNSLLAIVKSDPKGALTGLFSQIHQSTDSEVTNEIVRERCIKFLATKVKQLGREVINKEAEDLIIAECKKILEDVVAEEFEHIMELLTWSRLGKTPAGKKELVQLVAALAFAPDDWHPEDPEYVDRIIQCSQHALPLFSAQVDSNQFINFFCEYVLPRWDDITTPEGGGDPKLELLKIFAEITEHCGEIEKTQDKINTVYDILMKYLPEAPLENEESKAEKSEEEPKQEESASVPSLQFSHVECALFALHSLCRKAPEALGADAARLKALRLRLQYTARLTQGYIKKLKEVTQGKKGEDANSEENKLKIAALKTTSNINTLIRDIFRTPPSFKSKVQLSFQSTKKAEKEEKQLSSPEGKEKQVQAGQKRHQPITFDNGDDKGSPEKRSRSGDRNLKMYTPPSGKYSSRLNNTGRFSGPNPGRGRGGYGRRDFRNSGAPFRRRSNY</sequence>
<keyword evidence="2" id="KW-0053">Apoptosis</keyword>
<dbReference type="InterPro" id="IPR016024">
    <property type="entry name" value="ARM-type_fold"/>
</dbReference>